<name>A0A0F8YTH3_9ZZZZ</name>
<protein>
    <submittedName>
        <fullName evidence="1">Uncharacterized protein</fullName>
    </submittedName>
</protein>
<sequence>MPCCNCTQEAKYIASGRTYCKQHLKVARAFNQNPMEISTGKAINRHVLYHHGLVIHSVE</sequence>
<evidence type="ECO:0000313" key="1">
    <source>
        <dbReference type="EMBL" id="KKK57374.1"/>
    </source>
</evidence>
<gene>
    <name evidence="1" type="ORF">LCGC14_3055110</name>
</gene>
<dbReference type="EMBL" id="LAZR01064513">
    <property type="protein sequence ID" value="KKK57374.1"/>
    <property type="molecule type" value="Genomic_DNA"/>
</dbReference>
<proteinExistence type="predicted"/>
<organism evidence="1">
    <name type="scientific">marine sediment metagenome</name>
    <dbReference type="NCBI Taxonomy" id="412755"/>
    <lineage>
        <taxon>unclassified sequences</taxon>
        <taxon>metagenomes</taxon>
        <taxon>ecological metagenomes</taxon>
    </lineage>
</organism>
<accession>A0A0F8YTH3</accession>
<dbReference type="AlphaFoldDB" id="A0A0F8YTH3"/>
<reference evidence="1" key="1">
    <citation type="journal article" date="2015" name="Nature">
        <title>Complex archaea that bridge the gap between prokaryotes and eukaryotes.</title>
        <authorList>
            <person name="Spang A."/>
            <person name="Saw J.H."/>
            <person name="Jorgensen S.L."/>
            <person name="Zaremba-Niedzwiedzka K."/>
            <person name="Martijn J."/>
            <person name="Lind A.E."/>
            <person name="van Eijk R."/>
            <person name="Schleper C."/>
            <person name="Guy L."/>
            <person name="Ettema T.J."/>
        </authorList>
    </citation>
    <scope>NUCLEOTIDE SEQUENCE</scope>
</reference>
<comment type="caution">
    <text evidence="1">The sequence shown here is derived from an EMBL/GenBank/DDBJ whole genome shotgun (WGS) entry which is preliminary data.</text>
</comment>